<name>A0A6J7LRH1_9ZZZZ</name>
<feature type="transmembrane region" description="Helical" evidence="6">
    <location>
        <begin position="414"/>
        <end position="438"/>
    </location>
</feature>
<feature type="transmembrane region" description="Helical" evidence="6">
    <location>
        <begin position="66"/>
        <end position="86"/>
    </location>
</feature>
<dbReference type="Pfam" id="PF02653">
    <property type="entry name" value="BPD_transp_2"/>
    <property type="match status" value="2"/>
</dbReference>
<feature type="transmembrane region" description="Helical" evidence="6">
    <location>
        <begin position="98"/>
        <end position="120"/>
    </location>
</feature>
<dbReference type="PANTHER" id="PTHR30482:SF20">
    <property type="entry name" value="HIGH-AFFINITY BRANCHED-CHAIN AMINO ACID TRANSPORT SYSTEM PERMEASE PROTEIN LIVM"/>
    <property type="match status" value="1"/>
</dbReference>
<feature type="transmembrane region" description="Helical" evidence="6">
    <location>
        <begin position="12"/>
        <end position="30"/>
    </location>
</feature>
<keyword evidence="3 6" id="KW-0812">Transmembrane</keyword>
<reference evidence="7" key="1">
    <citation type="submission" date="2020-05" db="EMBL/GenBank/DDBJ databases">
        <authorList>
            <person name="Chiriac C."/>
            <person name="Salcher M."/>
            <person name="Ghai R."/>
            <person name="Kavagutti S V."/>
        </authorList>
    </citation>
    <scope>NUCLEOTIDE SEQUENCE</scope>
</reference>
<dbReference type="EMBL" id="CAFBNE010000168">
    <property type="protein sequence ID" value="CAB4969173.1"/>
    <property type="molecule type" value="Genomic_DNA"/>
</dbReference>
<keyword evidence="4 6" id="KW-1133">Transmembrane helix</keyword>
<keyword evidence="5 6" id="KW-0472">Membrane</keyword>
<dbReference type="InterPro" id="IPR001851">
    <property type="entry name" value="ABC_transp_permease"/>
</dbReference>
<feature type="transmembrane region" description="Helical" evidence="6">
    <location>
        <begin position="376"/>
        <end position="394"/>
    </location>
</feature>
<evidence type="ECO:0000256" key="6">
    <source>
        <dbReference type="SAM" id="Phobius"/>
    </source>
</evidence>
<accession>A0A6J7LRH1</accession>
<evidence type="ECO:0000256" key="2">
    <source>
        <dbReference type="ARBA" id="ARBA00022475"/>
    </source>
</evidence>
<evidence type="ECO:0000256" key="5">
    <source>
        <dbReference type="ARBA" id="ARBA00023136"/>
    </source>
</evidence>
<evidence type="ECO:0000256" key="4">
    <source>
        <dbReference type="ARBA" id="ARBA00022989"/>
    </source>
</evidence>
<evidence type="ECO:0000313" key="7">
    <source>
        <dbReference type="EMBL" id="CAB4969173.1"/>
    </source>
</evidence>
<organism evidence="7">
    <name type="scientific">freshwater metagenome</name>
    <dbReference type="NCBI Taxonomy" id="449393"/>
    <lineage>
        <taxon>unclassified sequences</taxon>
        <taxon>metagenomes</taxon>
        <taxon>ecological metagenomes</taxon>
    </lineage>
</organism>
<feature type="transmembrane region" description="Helical" evidence="6">
    <location>
        <begin position="354"/>
        <end position="371"/>
    </location>
</feature>
<protein>
    <submittedName>
        <fullName evidence="7">Unannotated protein</fullName>
    </submittedName>
</protein>
<comment type="subcellular location">
    <subcellularLocation>
        <location evidence="1">Cell membrane</location>
        <topology evidence="1">Multi-pass membrane protein</topology>
    </subcellularLocation>
</comment>
<feature type="transmembrane region" description="Helical" evidence="6">
    <location>
        <begin position="277"/>
        <end position="297"/>
    </location>
</feature>
<dbReference type="GO" id="GO:0015658">
    <property type="term" value="F:branched-chain amino acid transmembrane transporter activity"/>
    <property type="evidence" value="ECO:0007669"/>
    <property type="project" value="InterPro"/>
</dbReference>
<evidence type="ECO:0000256" key="1">
    <source>
        <dbReference type="ARBA" id="ARBA00004651"/>
    </source>
</evidence>
<feature type="transmembrane region" description="Helical" evidence="6">
    <location>
        <begin position="327"/>
        <end position="348"/>
    </location>
</feature>
<dbReference type="InterPro" id="IPR043428">
    <property type="entry name" value="LivM-like"/>
</dbReference>
<evidence type="ECO:0000256" key="3">
    <source>
        <dbReference type="ARBA" id="ARBA00022692"/>
    </source>
</evidence>
<gene>
    <name evidence="7" type="ORF">UFOPK3772_03193</name>
</gene>
<feature type="transmembrane region" description="Helical" evidence="6">
    <location>
        <begin position="36"/>
        <end position="59"/>
    </location>
</feature>
<dbReference type="AlphaFoldDB" id="A0A6J7LRH1"/>
<feature type="transmembrane region" description="Helical" evidence="6">
    <location>
        <begin position="127"/>
        <end position="146"/>
    </location>
</feature>
<keyword evidence="2" id="KW-1003">Cell membrane</keyword>
<dbReference type="CDD" id="cd06581">
    <property type="entry name" value="TM_PBP1_LivM_like"/>
    <property type="match status" value="1"/>
</dbReference>
<sequence>MTSLLRFPGGRLVGHAAFVIIIWFLIMRLNDSVDPLANYYIALVAMYATAMFGMVILVGLSGQVSLGNGALMAVGGYVFAVTSLHWQTVPILGVPWNGWWSMAFAAVGGIVVGLLIGGIAARLRGPYLAGLTLGLAVGVPAIANRFPELLGGESGLMITVPYPDGGYAPVEEEVFVDGTVEGQSGDASSVAVPSAEATVSPDDMLTLDNFPAADASAAAPSVDASVSPDDMLTLDNFPAADASAAAPSVDASSGDLGATDLSGAGDLIDAGFIIERWQAGLAITVACIAAFIALNLVRGRQGRVWRAVRDDSIAAAVSGISPAKAKVSAFAVSSLFAALAGAVFAQILSYVGPGAFGLGLSLSLLVGVVLGGRSSLLGAVIGGLLLVWLPEFVLSLAERGGWEDQITNNAPNLIYGLLVVLVVLLAPGGIVGSVQLLISKVTRRAPKGV</sequence>
<proteinExistence type="predicted"/>
<dbReference type="PANTHER" id="PTHR30482">
    <property type="entry name" value="HIGH-AFFINITY BRANCHED-CHAIN AMINO ACID TRANSPORT SYSTEM PERMEASE"/>
    <property type="match status" value="1"/>
</dbReference>
<dbReference type="GO" id="GO:0005886">
    <property type="term" value="C:plasma membrane"/>
    <property type="evidence" value="ECO:0007669"/>
    <property type="project" value="UniProtKB-SubCell"/>
</dbReference>